<reference evidence="2 3" key="1">
    <citation type="submission" date="2020-02" db="EMBL/GenBank/DDBJ databases">
        <title>Plant-Promoting Endophytic Bacterium Rhizobium oryzihabitans sp. nov., Isolated from the Root of Rice.</title>
        <authorList>
            <person name="zhao J."/>
            <person name="Zhang G."/>
        </authorList>
    </citation>
    <scope>NUCLEOTIDE SEQUENCE [LARGE SCALE GENOMIC DNA]</scope>
    <source>
        <strain evidence="2 3">M15</strain>
    </source>
</reference>
<keyword evidence="3" id="KW-1185">Reference proteome</keyword>
<accession>A0A7L5BDM6</accession>
<dbReference type="KEGG" id="roy:G3A56_02385"/>
<feature type="transmembrane region" description="Helical" evidence="1">
    <location>
        <begin position="87"/>
        <end position="108"/>
    </location>
</feature>
<keyword evidence="1" id="KW-0472">Membrane</keyword>
<evidence type="ECO:0000313" key="2">
    <source>
        <dbReference type="EMBL" id="QIB36980.1"/>
    </source>
</evidence>
<proteinExistence type="predicted"/>
<keyword evidence="1" id="KW-1133">Transmembrane helix</keyword>
<evidence type="ECO:0000256" key="1">
    <source>
        <dbReference type="SAM" id="Phobius"/>
    </source>
</evidence>
<organism evidence="2 3">
    <name type="scientific">Rhizobium oryzihabitans</name>
    <dbReference type="NCBI Taxonomy" id="2267833"/>
    <lineage>
        <taxon>Bacteria</taxon>
        <taxon>Pseudomonadati</taxon>
        <taxon>Pseudomonadota</taxon>
        <taxon>Alphaproteobacteria</taxon>
        <taxon>Hyphomicrobiales</taxon>
        <taxon>Rhizobiaceae</taxon>
        <taxon>Rhizobium/Agrobacterium group</taxon>
        <taxon>Rhizobium</taxon>
    </lineage>
</organism>
<evidence type="ECO:0000313" key="3">
    <source>
        <dbReference type="Proteomes" id="UP000464865"/>
    </source>
</evidence>
<dbReference type="Proteomes" id="UP000464865">
    <property type="component" value="Chromosome M15-11"/>
</dbReference>
<dbReference type="EMBL" id="CP048632">
    <property type="protein sequence ID" value="QIB36980.1"/>
    <property type="molecule type" value="Genomic_DNA"/>
</dbReference>
<gene>
    <name evidence="2" type="ORF">G3A56_02385</name>
</gene>
<keyword evidence="1" id="KW-0812">Transmembrane</keyword>
<name>A0A7L5BDM6_9HYPH</name>
<sequence length="111" mass="12273">MAGGFSLLASQGQTMTPTTEDSDLRTRVVSVEHGLTAMQARVDAIEKWQRQVEIADARADERWKHVDNRFNELDKKIEKISGILSKLMWLVISGIGAAFIAFVISGGMKVP</sequence>
<protein>
    <submittedName>
        <fullName evidence="2">Uncharacterized protein</fullName>
    </submittedName>
</protein>
<dbReference type="AlphaFoldDB" id="A0A7L5BDM6"/>